<dbReference type="GeneID" id="59370438"/>
<comment type="caution">
    <text evidence="2">The sequence shown here is derived from an EMBL/GenBank/DDBJ whole genome shotgun (WGS) entry which is preliminary data.</text>
</comment>
<feature type="region of interest" description="Disordered" evidence="1">
    <location>
        <begin position="1"/>
        <end position="108"/>
    </location>
</feature>
<feature type="compositionally biased region" description="Low complexity" evidence="1">
    <location>
        <begin position="51"/>
        <end position="62"/>
    </location>
</feature>
<dbReference type="OrthoDB" id="2726318at2759"/>
<reference evidence="2" key="1">
    <citation type="submission" date="2019-07" db="EMBL/GenBank/DDBJ databases">
        <authorList>
            <person name="Palmer J.M."/>
        </authorList>
    </citation>
    <scope>NUCLEOTIDE SEQUENCE</scope>
    <source>
        <strain evidence="2">PC9</strain>
    </source>
</reference>
<evidence type="ECO:0000256" key="1">
    <source>
        <dbReference type="SAM" id="MobiDB-lite"/>
    </source>
</evidence>
<evidence type="ECO:0000313" key="2">
    <source>
        <dbReference type="EMBL" id="KAF7440253.1"/>
    </source>
</evidence>
<dbReference type="VEuPathDB" id="FungiDB:PC9H_000597"/>
<keyword evidence="3" id="KW-1185">Reference proteome</keyword>
<feature type="compositionally biased region" description="Basic and acidic residues" evidence="1">
    <location>
        <begin position="79"/>
        <end position="91"/>
    </location>
</feature>
<proteinExistence type="predicted"/>
<sequence>MNSPPEPASPSTSTPSSGSPPPEEINFQVPESQSSGSFAAGVGQLLSNFVGGSSNPGPAGASSKRRLPAGGSFGNASSRDPKSRRRDDPRKYGSGGGPNWAEGPKREKEDLVDQHVVDLLRNQLGDPFLE</sequence>
<accession>A0A8H7A278</accession>
<gene>
    <name evidence="2" type="ORF">PC9H_000597</name>
</gene>
<evidence type="ECO:0000313" key="3">
    <source>
        <dbReference type="Proteomes" id="UP000623687"/>
    </source>
</evidence>
<dbReference type="RefSeq" id="XP_036636097.1">
    <property type="nucleotide sequence ID" value="XM_036770252.1"/>
</dbReference>
<name>A0A8H7A278_PLEOS</name>
<protein>
    <submittedName>
        <fullName evidence="2">Uncharacterized protein</fullName>
    </submittedName>
</protein>
<organism evidence="2 3">
    <name type="scientific">Pleurotus ostreatus</name>
    <name type="common">Oyster mushroom</name>
    <name type="synonym">White-rot fungus</name>
    <dbReference type="NCBI Taxonomy" id="5322"/>
    <lineage>
        <taxon>Eukaryota</taxon>
        <taxon>Fungi</taxon>
        <taxon>Dikarya</taxon>
        <taxon>Basidiomycota</taxon>
        <taxon>Agaricomycotina</taxon>
        <taxon>Agaricomycetes</taxon>
        <taxon>Agaricomycetidae</taxon>
        <taxon>Agaricales</taxon>
        <taxon>Pleurotineae</taxon>
        <taxon>Pleurotaceae</taxon>
        <taxon>Pleurotus</taxon>
    </lineage>
</organism>
<dbReference type="EMBL" id="JACETU010000001">
    <property type="protein sequence ID" value="KAF7440253.1"/>
    <property type="molecule type" value="Genomic_DNA"/>
</dbReference>
<dbReference type="AlphaFoldDB" id="A0A8H7A278"/>
<dbReference type="Proteomes" id="UP000623687">
    <property type="component" value="Unassembled WGS sequence"/>
</dbReference>